<accession>A0ABW8JUZ0</accession>
<dbReference type="RefSeq" id="WP_404633967.1">
    <property type="nucleotide sequence ID" value="NZ_JADIKM010000003.1"/>
</dbReference>
<name>A0ABW8JUZ0_9GAMM</name>
<sequence length="80" mass="8881">MSYAATNAVSRALQDVARSIEQQLKEASGELQGFTLLVFTDQVASYVSNVDRATAREQLRHLLALWDAGMPDIPAHERHN</sequence>
<protein>
    <submittedName>
        <fullName evidence="1">Uncharacterized protein</fullName>
    </submittedName>
</protein>
<keyword evidence="2" id="KW-1185">Reference proteome</keyword>
<organism evidence="1 2">
    <name type="scientific">Dyella ginsengisoli</name>
    <dbReference type="NCBI Taxonomy" id="363848"/>
    <lineage>
        <taxon>Bacteria</taxon>
        <taxon>Pseudomonadati</taxon>
        <taxon>Pseudomonadota</taxon>
        <taxon>Gammaproteobacteria</taxon>
        <taxon>Lysobacterales</taxon>
        <taxon>Rhodanobacteraceae</taxon>
        <taxon>Dyella</taxon>
    </lineage>
</organism>
<proteinExistence type="predicted"/>
<dbReference type="EMBL" id="JADIKM010000003">
    <property type="protein sequence ID" value="MFK2904969.1"/>
    <property type="molecule type" value="Genomic_DNA"/>
</dbReference>
<reference evidence="1 2" key="1">
    <citation type="submission" date="2020-10" db="EMBL/GenBank/DDBJ databases">
        <title>Phylogeny of dyella-like bacteria.</title>
        <authorList>
            <person name="Fu J."/>
        </authorList>
    </citation>
    <scope>NUCLEOTIDE SEQUENCE [LARGE SCALE GENOMIC DNA]</scope>
    <source>
        <strain evidence="1 2">Gsoil3046</strain>
    </source>
</reference>
<evidence type="ECO:0000313" key="2">
    <source>
        <dbReference type="Proteomes" id="UP001620460"/>
    </source>
</evidence>
<dbReference type="Proteomes" id="UP001620460">
    <property type="component" value="Unassembled WGS sequence"/>
</dbReference>
<evidence type="ECO:0000313" key="1">
    <source>
        <dbReference type="EMBL" id="MFK2904969.1"/>
    </source>
</evidence>
<comment type="caution">
    <text evidence="1">The sequence shown here is derived from an EMBL/GenBank/DDBJ whole genome shotgun (WGS) entry which is preliminary data.</text>
</comment>
<gene>
    <name evidence="1" type="ORF">ISP17_13490</name>
</gene>